<reference evidence="1" key="2">
    <citation type="journal article" date="2023" name="IMA Fungus">
        <title>Comparative genomic study of the Penicillium genus elucidates a diverse pangenome and 15 lateral gene transfer events.</title>
        <authorList>
            <person name="Petersen C."/>
            <person name="Sorensen T."/>
            <person name="Nielsen M.R."/>
            <person name="Sondergaard T.E."/>
            <person name="Sorensen J.L."/>
            <person name="Fitzpatrick D.A."/>
            <person name="Frisvad J.C."/>
            <person name="Nielsen K.L."/>
        </authorList>
    </citation>
    <scope>NUCLEOTIDE SEQUENCE</scope>
    <source>
        <strain evidence="1">IBT 29495</strain>
    </source>
</reference>
<organism evidence="1 2">
    <name type="scientific">Penicillium fimorum</name>
    <dbReference type="NCBI Taxonomy" id="1882269"/>
    <lineage>
        <taxon>Eukaryota</taxon>
        <taxon>Fungi</taxon>
        <taxon>Dikarya</taxon>
        <taxon>Ascomycota</taxon>
        <taxon>Pezizomycotina</taxon>
        <taxon>Eurotiomycetes</taxon>
        <taxon>Eurotiomycetidae</taxon>
        <taxon>Eurotiales</taxon>
        <taxon>Aspergillaceae</taxon>
        <taxon>Penicillium</taxon>
    </lineage>
</organism>
<dbReference type="AlphaFoldDB" id="A0A9W9XUS2"/>
<evidence type="ECO:0000313" key="1">
    <source>
        <dbReference type="EMBL" id="KAJ5503579.1"/>
    </source>
</evidence>
<protein>
    <submittedName>
        <fullName evidence="1">Uncharacterized protein</fullName>
    </submittedName>
</protein>
<dbReference type="OrthoDB" id="10542897at2759"/>
<evidence type="ECO:0000313" key="2">
    <source>
        <dbReference type="Proteomes" id="UP001149954"/>
    </source>
</evidence>
<keyword evidence="2" id="KW-1185">Reference proteome</keyword>
<accession>A0A9W9XUS2</accession>
<gene>
    <name evidence="1" type="ORF">N7463_006453</name>
</gene>
<name>A0A9W9XUS2_9EURO</name>
<proteinExistence type="predicted"/>
<dbReference type="Proteomes" id="UP001149954">
    <property type="component" value="Unassembled WGS sequence"/>
</dbReference>
<sequence length="65" mass="7102">MPYSFKVDIKSLSRMPFGVSYLELANARGHSLIFAWAYARSVGRSRSCGPHLSNATLLTPVAKSS</sequence>
<reference evidence="1" key="1">
    <citation type="submission" date="2022-12" db="EMBL/GenBank/DDBJ databases">
        <authorList>
            <person name="Petersen C."/>
        </authorList>
    </citation>
    <scope>NUCLEOTIDE SEQUENCE</scope>
    <source>
        <strain evidence="1">IBT 29495</strain>
    </source>
</reference>
<comment type="caution">
    <text evidence="1">The sequence shown here is derived from an EMBL/GenBank/DDBJ whole genome shotgun (WGS) entry which is preliminary data.</text>
</comment>
<dbReference type="EMBL" id="JAPWDS010000003">
    <property type="protein sequence ID" value="KAJ5503579.1"/>
    <property type="molecule type" value="Genomic_DNA"/>
</dbReference>